<dbReference type="SMART" id="SM00864">
    <property type="entry name" value="Tubulin"/>
    <property type="match status" value="1"/>
</dbReference>
<keyword evidence="4" id="KW-0342">GTP-binding</keyword>
<gene>
    <name evidence="8" type="ORF">M9Y10_027638</name>
</gene>
<dbReference type="InterPro" id="IPR002453">
    <property type="entry name" value="Beta_tubulin"/>
</dbReference>
<dbReference type="SUPFAM" id="SSF55307">
    <property type="entry name" value="Tubulin C-terminal domain-like"/>
    <property type="match status" value="1"/>
</dbReference>
<evidence type="ECO:0000313" key="9">
    <source>
        <dbReference type="Proteomes" id="UP001470230"/>
    </source>
</evidence>
<dbReference type="InterPro" id="IPR023123">
    <property type="entry name" value="Tubulin_C"/>
</dbReference>
<evidence type="ECO:0000256" key="5">
    <source>
        <dbReference type="SAM" id="MobiDB-lite"/>
    </source>
</evidence>
<accession>A0ABR2H4N8</accession>
<dbReference type="Gene3D" id="3.30.1330.20">
    <property type="entry name" value="Tubulin/FtsZ, C-terminal domain"/>
    <property type="match status" value="1"/>
</dbReference>
<evidence type="ECO:0000313" key="8">
    <source>
        <dbReference type="EMBL" id="KAK8840813.1"/>
    </source>
</evidence>
<dbReference type="PROSITE" id="PS00227">
    <property type="entry name" value="TUBULIN"/>
    <property type="match status" value="1"/>
</dbReference>
<feature type="compositionally biased region" description="Polar residues" evidence="5">
    <location>
        <begin position="453"/>
        <end position="468"/>
    </location>
</feature>
<evidence type="ECO:0000256" key="3">
    <source>
        <dbReference type="ARBA" id="ARBA00022741"/>
    </source>
</evidence>
<keyword evidence="9" id="KW-1185">Reference proteome</keyword>
<dbReference type="Pfam" id="PF03953">
    <property type="entry name" value="Tubulin_C"/>
    <property type="match status" value="1"/>
</dbReference>
<dbReference type="CDD" id="cd02187">
    <property type="entry name" value="beta_tubulin"/>
    <property type="match status" value="1"/>
</dbReference>
<dbReference type="PRINTS" id="PR01163">
    <property type="entry name" value="BETATUBULIN"/>
</dbReference>
<proteinExistence type="inferred from homology"/>
<evidence type="ECO:0000256" key="2">
    <source>
        <dbReference type="ARBA" id="ARBA00022701"/>
    </source>
</evidence>
<sequence length="699" mass="79190">MVREIISIQLGNCGNEIGTKFWETISNEHGIDPSGFFKGNSSLLSQRLNVYYNEGQGGKYVPRSIFVDLDPASIDNVRGSQYGSLFRPDNFIQGEKSANNNFSVGYYGIGKEILQSVLDIIRKEAESCDCLQAFQFTHSLGGGTGSGFGSLLLQELKDVFPDQIISSYSVIPSPKISDIVVNPYNFILSACYHIDNSGQNFIFDNEALFNICNHTLRLTNPTYGDINHIISMFMSGTTCSLRFPGQLNSDLRKMSVNLVPYPRMHFFIPGLAPLLSLGSKTSPKMSVPELTAQLFDNKNMMASCDVRTGKFMTCSVSYRGKMSTKEVDEQIINIRQQNSPYFCDWIPQNLTTSICNVPHRGTNMSAAFVGNTTAIKSIISRHLDLANQMFRRKAFVLHYANEGMEFDDFTQQFDIFRNLQVEYEMFEASGSDFNWGDEKEEDNEQSCHEDENSSVMNSIRAQNDSPQTPEIVKGNDEENSSENKEDNNEENSSENKEDNNEENSSENKEDNNEENSSENKEDNNEENSSENKEDNNEENSSENKEDNNEENSSENKEDNNEENSSENKEDNNEENSSENKEDNNEENSSENKEDNNEENSSENKEDNNEENSSENKEDNNEENSSENKEDNNEENSSENKEDNNEENSSENKEDNNEENSSENKEDNNEENSSENKEDNNEENSSEVKEESNEENSSEI</sequence>
<keyword evidence="3" id="KW-0547">Nucleotide-binding</keyword>
<feature type="compositionally biased region" description="Basic and acidic residues" evidence="5">
    <location>
        <begin position="473"/>
        <end position="486"/>
    </location>
</feature>
<dbReference type="Gene3D" id="3.40.50.1440">
    <property type="entry name" value="Tubulin/FtsZ, GTPase domain"/>
    <property type="match status" value="1"/>
</dbReference>
<dbReference type="InterPro" id="IPR037103">
    <property type="entry name" value="Tubulin/FtsZ-like_C"/>
</dbReference>
<dbReference type="PRINTS" id="PR01161">
    <property type="entry name" value="TUBULIN"/>
</dbReference>
<dbReference type="InterPro" id="IPR036525">
    <property type="entry name" value="Tubulin/FtsZ_GTPase_sf"/>
</dbReference>
<dbReference type="PANTHER" id="PTHR11588">
    <property type="entry name" value="TUBULIN"/>
    <property type="match status" value="1"/>
</dbReference>
<keyword evidence="2" id="KW-0493">Microtubule</keyword>
<evidence type="ECO:0000256" key="4">
    <source>
        <dbReference type="ARBA" id="ARBA00023134"/>
    </source>
</evidence>
<dbReference type="SUPFAM" id="SSF52490">
    <property type="entry name" value="Tubulin nucleotide-binding domain-like"/>
    <property type="match status" value="1"/>
</dbReference>
<comment type="similarity">
    <text evidence="1">Belongs to the tubulin family.</text>
</comment>
<feature type="domain" description="Tubulin/FtsZ 2-layer sandwich" evidence="7">
    <location>
        <begin position="247"/>
        <end position="384"/>
    </location>
</feature>
<feature type="region of interest" description="Disordered" evidence="5">
    <location>
        <begin position="431"/>
        <end position="699"/>
    </location>
</feature>
<dbReference type="InterPro" id="IPR008280">
    <property type="entry name" value="Tub_FtsZ_C"/>
</dbReference>
<dbReference type="InterPro" id="IPR018316">
    <property type="entry name" value="Tubulin/FtsZ_2-layer-sand-dom"/>
</dbReference>
<dbReference type="InterPro" id="IPR003008">
    <property type="entry name" value="Tubulin_FtsZ_GTPase"/>
</dbReference>
<organism evidence="8 9">
    <name type="scientific">Tritrichomonas musculus</name>
    <dbReference type="NCBI Taxonomy" id="1915356"/>
    <lineage>
        <taxon>Eukaryota</taxon>
        <taxon>Metamonada</taxon>
        <taxon>Parabasalia</taxon>
        <taxon>Tritrichomonadida</taxon>
        <taxon>Tritrichomonadidae</taxon>
        <taxon>Tritrichomonas</taxon>
    </lineage>
</organism>
<name>A0ABR2H4N8_9EUKA</name>
<feature type="domain" description="Tubulin/FtsZ GTPase" evidence="6">
    <location>
        <begin position="48"/>
        <end position="245"/>
    </location>
</feature>
<dbReference type="InterPro" id="IPR000217">
    <property type="entry name" value="Tubulin"/>
</dbReference>
<evidence type="ECO:0000259" key="6">
    <source>
        <dbReference type="SMART" id="SM00864"/>
    </source>
</evidence>
<dbReference type="Gene3D" id="1.10.287.600">
    <property type="entry name" value="Helix hairpin bin"/>
    <property type="match status" value="1"/>
</dbReference>
<dbReference type="Pfam" id="PF00091">
    <property type="entry name" value="Tubulin"/>
    <property type="match status" value="1"/>
</dbReference>
<reference evidence="8 9" key="1">
    <citation type="submission" date="2024-04" db="EMBL/GenBank/DDBJ databases">
        <title>Tritrichomonas musculus Genome.</title>
        <authorList>
            <person name="Alves-Ferreira E."/>
            <person name="Grigg M."/>
            <person name="Lorenzi H."/>
            <person name="Galac M."/>
        </authorList>
    </citation>
    <scope>NUCLEOTIDE SEQUENCE [LARGE SCALE GENOMIC DNA]</scope>
    <source>
        <strain evidence="8 9">EAF2021</strain>
    </source>
</reference>
<evidence type="ECO:0008006" key="10">
    <source>
        <dbReference type="Google" id="ProtNLM"/>
    </source>
</evidence>
<dbReference type="EMBL" id="JAPFFF010000043">
    <property type="protein sequence ID" value="KAK8840813.1"/>
    <property type="molecule type" value="Genomic_DNA"/>
</dbReference>
<dbReference type="SMART" id="SM00865">
    <property type="entry name" value="Tubulin_C"/>
    <property type="match status" value="1"/>
</dbReference>
<evidence type="ECO:0000259" key="7">
    <source>
        <dbReference type="SMART" id="SM00865"/>
    </source>
</evidence>
<comment type="caution">
    <text evidence="8">The sequence shown here is derived from an EMBL/GenBank/DDBJ whole genome shotgun (WGS) entry which is preliminary data.</text>
</comment>
<protein>
    <recommendedName>
        <fullName evidence="10">Tubulin beta chain</fullName>
    </recommendedName>
</protein>
<dbReference type="InterPro" id="IPR017975">
    <property type="entry name" value="Tubulin_CS"/>
</dbReference>
<dbReference type="Proteomes" id="UP001470230">
    <property type="component" value="Unassembled WGS sequence"/>
</dbReference>
<evidence type="ECO:0000256" key="1">
    <source>
        <dbReference type="ARBA" id="ARBA00009636"/>
    </source>
</evidence>